<protein>
    <recommendedName>
        <fullName evidence="3">D-isomer specific 2-hydroxyacid dehydrogenase NAD-binding domain-containing protein</fullName>
    </recommendedName>
</protein>
<organism evidence="1 2">
    <name type="scientific">Oedothorax gibbosus</name>
    <dbReference type="NCBI Taxonomy" id="931172"/>
    <lineage>
        <taxon>Eukaryota</taxon>
        <taxon>Metazoa</taxon>
        <taxon>Ecdysozoa</taxon>
        <taxon>Arthropoda</taxon>
        <taxon>Chelicerata</taxon>
        <taxon>Arachnida</taxon>
        <taxon>Araneae</taxon>
        <taxon>Araneomorphae</taxon>
        <taxon>Entelegynae</taxon>
        <taxon>Araneoidea</taxon>
        <taxon>Linyphiidae</taxon>
        <taxon>Erigoninae</taxon>
        <taxon>Oedothorax</taxon>
    </lineage>
</organism>
<sequence length="174" mass="19587">MNPEPLPTDHKLTKLSNCVLLPHIGSATVETRTTMAVSTAKNILAGLVGKPLPCPLHISNKVHYSSDLQVDSETSTVTCETVNRKIPDEIVTQQCLLKDMPLMSQRIDESELFHDFESQDSDESDSQDPLDIANNILSSESDINFHKCEICNQQFRRAFESHLKMDKKFEDLTE</sequence>
<gene>
    <name evidence="1" type="ORF">JTE90_012748</name>
</gene>
<reference evidence="1 2" key="1">
    <citation type="journal article" date="2022" name="Nat. Ecol. Evol.">
        <title>A masculinizing supergene underlies an exaggerated male reproductive morph in a spider.</title>
        <authorList>
            <person name="Hendrickx F."/>
            <person name="De Corte Z."/>
            <person name="Sonet G."/>
            <person name="Van Belleghem S.M."/>
            <person name="Kostlbacher S."/>
            <person name="Vangestel C."/>
        </authorList>
    </citation>
    <scope>NUCLEOTIDE SEQUENCE [LARGE SCALE GENOMIC DNA]</scope>
    <source>
        <strain evidence="1">W744_W776</strain>
    </source>
</reference>
<dbReference type="Proteomes" id="UP000827092">
    <property type="component" value="Unassembled WGS sequence"/>
</dbReference>
<name>A0AAV6W0F6_9ARAC</name>
<dbReference type="AlphaFoldDB" id="A0AAV6W0F6"/>
<keyword evidence="2" id="KW-1185">Reference proteome</keyword>
<evidence type="ECO:0000313" key="1">
    <source>
        <dbReference type="EMBL" id="KAG8201683.1"/>
    </source>
</evidence>
<evidence type="ECO:0008006" key="3">
    <source>
        <dbReference type="Google" id="ProtNLM"/>
    </source>
</evidence>
<dbReference type="EMBL" id="JAFNEN010000003">
    <property type="protein sequence ID" value="KAG8201683.1"/>
    <property type="molecule type" value="Genomic_DNA"/>
</dbReference>
<evidence type="ECO:0000313" key="2">
    <source>
        <dbReference type="Proteomes" id="UP000827092"/>
    </source>
</evidence>
<dbReference type="Gene3D" id="3.40.50.720">
    <property type="entry name" value="NAD(P)-binding Rossmann-like Domain"/>
    <property type="match status" value="2"/>
</dbReference>
<proteinExistence type="predicted"/>
<accession>A0AAV6W0F6</accession>
<comment type="caution">
    <text evidence="1">The sequence shown here is derived from an EMBL/GenBank/DDBJ whole genome shotgun (WGS) entry which is preliminary data.</text>
</comment>